<dbReference type="InterPro" id="IPR032675">
    <property type="entry name" value="LRR_dom_sf"/>
</dbReference>
<keyword evidence="2" id="KW-0677">Repeat</keyword>
<protein>
    <recommendedName>
        <fullName evidence="4">Leucine-rich repeat-containing N-terminal plant-type domain-containing protein</fullName>
    </recommendedName>
</protein>
<evidence type="ECO:0000313" key="5">
    <source>
        <dbReference type="EMBL" id="KAK9705477.1"/>
    </source>
</evidence>
<feature type="transmembrane region" description="Helical" evidence="3">
    <location>
        <begin position="53"/>
        <end position="73"/>
    </location>
</feature>
<name>A0AAW1JMC8_SAPOF</name>
<dbReference type="AlphaFoldDB" id="A0AAW1JMC8"/>
<dbReference type="Proteomes" id="UP001443914">
    <property type="component" value="Unassembled WGS sequence"/>
</dbReference>
<accession>A0AAW1JMC8</accession>
<keyword evidence="6" id="KW-1185">Reference proteome</keyword>
<evidence type="ECO:0000256" key="1">
    <source>
        <dbReference type="ARBA" id="ARBA00022614"/>
    </source>
</evidence>
<evidence type="ECO:0000259" key="4">
    <source>
        <dbReference type="Pfam" id="PF08263"/>
    </source>
</evidence>
<reference evidence="5" key="1">
    <citation type="submission" date="2024-03" db="EMBL/GenBank/DDBJ databases">
        <title>WGS assembly of Saponaria officinalis var. Norfolk2.</title>
        <authorList>
            <person name="Jenkins J."/>
            <person name="Shu S."/>
            <person name="Grimwood J."/>
            <person name="Barry K."/>
            <person name="Goodstein D."/>
            <person name="Schmutz J."/>
            <person name="Leebens-Mack J."/>
            <person name="Osbourn A."/>
        </authorList>
    </citation>
    <scope>NUCLEOTIDE SEQUENCE [LARGE SCALE GENOMIC DNA]</scope>
    <source>
        <strain evidence="5">JIC</strain>
    </source>
</reference>
<organism evidence="5 6">
    <name type="scientific">Saponaria officinalis</name>
    <name type="common">Common soapwort</name>
    <name type="synonym">Lychnis saponaria</name>
    <dbReference type="NCBI Taxonomy" id="3572"/>
    <lineage>
        <taxon>Eukaryota</taxon>
        <taxon>Viridiplantae</taxon>
        <taxon>Streptophyta</taxon>
        <taxon>Embryophyta</taxon>
        <taxon>Tracheophyta</taxon>
        <taxon>Spermatophyta</taxon>
        <taxon>Magnoliopsida</taxon>
        <taxon>eudicotyledons</taxon>
        <taxon>Gunneridae</taxon>
        <taxon>Pentapetalae</taxon>
        <taxon>Caryophyllales</taxon>
        <taxon>Caryophyllaceae</taxon>
        <taxon>Caryophylleae</taxon>
        <taxon>Saponaria</taxon>
    </lineage>
</organism>
<dbReference type="Gene3D" id="3.80.10.10">
    <property type="entry name" value="Ribonuclease Inhibitor"/>
    <property type="match status" value="1"/>
</dbReference>
<evidence type="ECO:0000256" key="3">
    <source>
        <dbReference type="SAM" id="Phobius"/>
    </source>
</evidence>
<feature type="domain" description="Leucine-rich repeat-containing N-terminal plant-type" evidence="4">
    <location>
        <begin position="12"/>
        <end position="34"/>
    </location>
</feature>
<comment type="caution">
    <text evidence="5">The sequence shown here is derived from an EMBL/GenBank/DDBJ whole genome shotgun (WGS) entry which is preliminary data.</text>
</comment>
<gene>
    <name evidence="5" type="ORF">RND81_07G060100</name>
</gene>
<dbReference type="Pfam" id="PF08263">
    <property type="entry name" value="LRRNT_2"/>
    <property type="match status" value="1"/>
</dbReference>
<keyword evidence="3" id="KW-0472">Membrane</keyword>
<keyword evidence="3" id="KW-1133">Transmembrane helix</keyword>
<evidence type="ECO:0000256" key="2">
    <source>
        <dbReference type="ARBA" id="ARBA00022737"/>
    </source>
</evidence>
<dbReference type="InterPro" id="IPR013210">
    <property type="entry name" value="LRR_N_plant-typ"/>
</dbReference>
<keyword evidence="3" id="KW-0812">Transmembrane</keyword>
<sequence length="79" mass="8454">MMNSSSKVLSSEVRALNWSSTHDCCLSWEGIGCDDSGRVTHLLLPSKELKGNISSLLVVLSLGCLISPTLRLAGTYMLG</sequence>
<evidence type="ECO:0000313" key="6">
    <source>
        <dbReference type="Proteomes" id="UP001443914"/>
    </source>
</evidence>
<keyword evidence="1" id="KW-0433">Leucine-rich repeat</keyword>
<dbReference type="EMBL" id="JBDFQZ010000007">
    <property type="protein sequence ID" value="KAK9705477.1"/>
    <property type="molecule type" value="Genomic_DNA"/>
</dbReference>
<proteinExistence type="predicted"/>